<keyword evidence="3" id="KW-1003">Cell membrane</keyword>
<dbReference type="RefSeq" id="WP_279523404.1">
    <property type="nucleotide sequence ID" value="NZ_JARVII010000001.1"/>
</dbReference>
<evidence type="ECO:0000256" key="8">
    <source>
        <dbReference type="SAM" id="Phobius"/>
    </source>
</evidence>
<evidence type="ECO:0000259" key="9">
    <source>
        <dbReference type="Pfam" id="PF00924"/>
    </source>
</evidence>
<dbReference type="PANTHER" id="PTHR30347">
    <property type="entry name" value="POTASSIUM CHANNEL RELATED"/>
    <property type="match status" value="1"/>
</dbReference>
<dbReference type="AlphaFoldDB" id="A0AAW6RLL6"/>
<evidence type="ECO:0000256" key="5">
    <source>
        <dbReference type="ARBA" id="ARBA00022989"/>
    </source>
</evidence>
<organism evidence="11 12">
    <name type="scientific">Ottowia cancrivicina</name>
    <dbReference type="NCBI Taxonomy" id="3040346"/>
    <lineage>
        <taxon>Bacteria</taxon>
        <taxon>Pseudomonadati</taxon>
        <taxon>Pseudomonadota</taxon>
        <taxon>Betaproteobacteria</taxon>
        <taxon>Burkholderiales</taxon>
        <taxon>Comamonadaceae</taxon>
        <taxon>Ottowia</taxon>
    </lineage>
</organism>
<name>A0AAW6RLL6_9BURK</name>
<dbReference type="InterPro" id="IPR011066">
    <property type="entry name" value="MscS_channel_C_sf"/>
</dbReference>
<sequence length="502" mass="53005">MNDASRLLEITPRTGTLQIDNWAEWWSAFAQRTTWLDALALALGALLAWLLVRWLGAWAARVAGQLRAARNEADGAGSGAAGQSRLSVLFGTRQVDGALFPLFWLGLTYLERMALLHWVGHAPLLRLALPALTALLLIRSVATVLRAALPGVAAVRLLERTVSWAAWMGMLLWVSGVLPAVMRQLDTITWKMGGTQMSVTDLIEGALTAGALMLLALWASSYLEERLLRRATGATLSVRKAVAKATRAFMLFLGLMLGLSAVGIDLTALSVLGGAMGVGIGFGLQKLAASYISGFLVLAERSLRIGDLVRVGGFEGSIADIRTRYTVIRAANGSEALVPNETLMTSTVENLSFSDSRLNQSTTITVGYDSDAAQVQRLLEQAALQCPRVLRQPAPAALLNNFGADGLEFTLSYWLGDPENGGLGGVRSQVNLAILDALRGAGVDIPYPQRVLHINPPGSASAAVASAGAKQAPGAGPQAIREGGQGTAASDEAGMRQCEGSA</sequence>
<feature type="domain" description="Mechanosensitive ion channel MscS C-terminal" evidence="10">
    <location>
        <begin position="362"/>
        <end position="445"/>
    </location>
</feature>
<dbReference type="InterPro" id="IPR052702">
    <property type="entry name" value="MscS-like_channel"/>
</dbReference>
<accession>A0AAW6RLL6</accession>
<dbReference type="InterPro" id="IPR010920">
    <property type="entry name" value="LSM_dom_sf"/>
</dbReference>
<dbReference type="SUPFAM" id="SSF82861">
    <property type="entry name" value="Mechanosensitive channel protein MscS (YggB), transmembrane region"/>
    <property type="match status" value="1"/>
</dbReference>
<dbReference type="Gene3D" id="2.30.30.60">
    <property type="match status" value="1"/>
</dbReference>
<feature type="region of interest" description="Disordered" evidence="7">
    <location>
        <begin position="465"/>
        <end position="502"/>
    </location>
</feature>
<keyword evidence="6 8" id="KW-0472">Membrane</keyword>
<feature type="transmembrane region" description="Helical" evidence="8">
    <location>
        <begin position="38"/>
        <end position="60"/>
    </location>
</feature>
<reference evidence="11 12" key="1">
    <citation type="submission" date="2023-04" db="EMBL/GenBank/DDBJ databases">
        <title>Ottowia paracancer sp. nov., isolated from human stomach.</title>
        <authorList>
            <person name="Song Y."/>
        </authorList>
    </citation>
    <scope>NUCLEOTIDE SEQUENCE [LARGE SCALE GENOMIC DNA]</scope>
    <source>
        <strain evidence="11 12">10c7w1</strain>
    </source>
</reference>
<comment type="caution">
    <text evidence="11">The sequence shown here is derived from an EMBL/GenBank/DDBJ whole genome shotgun (WGS) entry which is preliminary data.</text>
</comment>
<dbReference type="GO" id="GO:0005886">
    <property type="term" value="C:plasma membrane"/>
    <property type="evidence" value="ECO:0007669"/>
    <property type="project" value="UniProtKB-SubCell"/>
</dbReference>
<keyword evidence="5 8" id="KW-1133">Transmembrane helix</keyword>
<dbReference type="Pfam" id="PF00924">
    <property type="entry name" value="MS_channel_2nd"/>
    <property type="match status" value="1"/>
</dbReference>
<comment type="similarity">
    <text evidence="2">Belongs to the MscS (TC 1.A.23) family.</text>
</comment>
<feature type="compositionally biased region" description="Low complexity" evidence="7">
    <location>
        <begin position="465"/>
        <end position="479"/>
    </location>
</feature>
<evidence type="ECO:0000256" key="1">
    <source>
        <dbReference type="ARBA" id="ARBA00004651"/>
    </source>
</evidence>
<evidence type="ECO:0000256" key="6">
    <source>
        <dbReference type="ARBA" id="ARBA00023136"/>
    </source>
</evidence>
<evidence type="ECO:0000313" key="12">
    <source>
        <dbReference type="Proteomes" id="UP001237156"/>
    </source>
</evidence>
<evidence type="ECO:0000256" key="3">
    <source>
        <dbReference type="ARBA" id="ARBA00022475"/>
    </source>
</evidence>
<feature type="transmembrane region" description="Helical" evidence="8">
    <location>
        <begin position="202"/>
        <end position="223"/>
    </location>
</feature>
<dbReference type="InterPro" id="IPR049278">
    <property type="entry name" value="MS_channel_C"/>
</dbReference>
<dbReference type="InterPro" id="IPR006685">
    <property type="entry name" value="MscS_channel_2nd"/>
</dbReference>
<evidence type="ECO:0000313" key="11">
    <source>
        <dbReference type="EMBL" id="MDG9698260.1"/>
    </source>
</evidence>
<dbReference type="Pfam" id="PF21082">
    <property type="entry name" value="MS_channel_3rd"/>
    <property type="match status" value="1"/>
</dbReference>
<evidence type="ECO:0000256" key="2">
    <source>
        <dbReference type="ARBA" id="ARBA00008017"/>
    </source>
</evidence>
<feature type="domain" description="Mechanosensitive ion channel MscS" evidence="9">
    <location>
        <begin position="288"/>
        <end position="352"/>
    </location>
</feature>
<dbReference type="Gene3D" id="1.10.287.1260">
    <property type="match status" value="1"/>
</dbReference>
<gene>
    <name evidence="11" type="ORF">QB898_00740</name>
</gene>
<comment type="subcellular location">
    <subcellularLocation>
        <location evidence="1">Cell membrane</location>
        <topology evidence="1">Multi-pass membrane protein</topology>
    </subcellularLocation>
</comment>
<dbReference type="EMBL" id="JARVII010000001">
    <property type="protein sequence ID" value="MDG9698260.1"/>
    <property type="molecule type" value="Genomic_DNA"/>
</dbReference>
<dbReference type="Proteomes" id="UP001237156">
    <property type="component" value="Unassembled WGS sequence"/>
</dbReference>
<dbReference type="PANTHER" id="PTHR30347:SF1">
    <property type="entry name" value="MECHANOSENSITIVE CHANNEL MSCK"/>
    <property type="match status" value="1"/>
</dbReference>
<evidence type="ECO:0000256" key="7">
    <source>
        <dbReference type="SAM" id="MobiDB-lite"/>
    </source>
</evidence>
<keyword evidence="4 8" id="KW-0812">Transmembrane</keyword>
<dbReference type="Gene3D" id="3.30.70.100">
    <property type="match status" value="1"/>
</dbReference>
<dbReference type="SUPFAM" id="SSF82689">
    <property type="entry name" value="Mechanosensitive channel protein MscS (YggB), C-terminal domain"/>
    <property type="match status" value="1"/>
</dbReference>
<proteinExistence type="inferred from homology"/>
<dbReference type="SUPFAM" id="SSF50182">
    <property type="entry name" value="Sm-like ribonucleoproteins"/>
    <property type="match status" value="1"/>
</dbReference>
<evidence type="ECO:0000259" key="10">
    <source>
        <dbReference type="Pfam" id="PF21082"/>
    </source>
</evidence>
<protein>
    <submittedName>
        <fullName evidence="11">Mechanosensitive ion channel</fullName>
    </submittedName>
</protein>
<feature type="transmembrane region" description="Helical" evidence="8">
    <location>
        <begin position="161"/>
        <end position="182"/>
    </location>
</feature>
<feature type="transmembrane region" description="Helical" evidence="8">
    <location>
        <begin position="249"/>
        <end position="272"/>
    </location>
</feature>
<evidence type="ECO:0000256" key="4">
    <source>
        <dbReference type="ARBA" id="ARBA00022692"/>
    </source>
</evidence>
<dbReference type="InterPro" id="IPR023408">
    <property type="entry name" value="MscS_beta-dom_sf"/>
</dbReference>
<dbReference type="InterPro" id="IPR011014">
    <property type="entry name" value="MscS_channel_TM-2"/>
</dbReference>
<keyword evidence="12" id="KW-1185">Reference proteome</keyword>
<dbReference type="GO" id="GO:0008381">
    <property type="term" value="F:mechanosensitive monoatomic ion channel activity"/>
    <property type="evidence" value="ECO:0007669"/>
    <property type="project" value="UniProtKB-ARBA"/>
</dbReference>